<dbReference type="EMBL" id="LAZR01006903">
    <property type="protein sequence ID" value="KKM88861.1"/>
    <property type="molecule type" value="Genomic_DNA"/>
</dbReference>
<sequence length="487" mass="51335">VRVGADWYEVGGSGSGVFADNVFAVQDEADATKQFNVSLGGATASTTTTFIISQTANRNITFPNVNTSLAGFNVAQTWTAKQTFQDDGIDISNPADSFQYTLQAAAIAANRVLTLPLILGADTLAAIGLAQSWTAKQTFQDDSIEISNPADTFQYTLQAAALAADRILNLPLTLGTDTLATIGLAQVWTAIQTFEDDGVEISNPANTFQYTLQAAAIAADRVLTLPLITGADTLVALGLAQEFTAKQTFQHDGIDIQNPADTFQYTITAAAIAADRVLNLPLITATDTLTTIGFANAWGTINQNIAATGKWQEAGVAISPIGTQQQWIPAGAWGAVTTNGGEFAELELATNDIMLQTFNFDTTTSEKIQFWWHPPSAWDVGTITFQTYWTAASGSGTVIFSLAGRSLTDSDAIDAAIGGTPATTTDTLLTANDMHISPISSAVTINGATKNEPVLLQISRDVSDTLGVDAKLVGVKIIYITNTAVTT</sequence>
<accession>A0A0F9LNT0</accession>
<evidence type="ECO:0000313" key="1">
    <source>
        <dbReference type="EMBL" id="KKM88861.1"/>
    </source>
</evidence>
<feature type="non-terminal residue" evidence="1">
    <location>
        <position position="1"/>
    </location>
</feature>
<dbReference type="AlphaFoldDB" id="A0A0F9LNT0"/>
<comment type="caution">
    <text evidence="1">The sequence shown here is derived from an EMBL/GenBank/DDBJ whole genome shotgun (WGS) entry which is preliminary data.</text>
</comment>
<protein>
    <submittedName>
        <fullName evidence="1">Uncharacterized protein</fullName>
    </submittedName>
</protein>
<gene>
    <name evidence="1" type="ORF">LCGC14_1254400</name>
</gene>
<name>A0A0F9LNT0_9ZZZZ</name>
<proteinExistence type="predicted"/>
<reference evidence="1" key="1">
    <citation type="journal article" date="2015" name="Nature">
        <title>Complex archaea that bridge the gap between prokaryotes and eukaryotes.</title>
        <authorList>
            <person name="Spang A."/>
            <person name="Saw J.H."/>
            <person name="Jorgensen S.L."/>
            <person name="Zaremba-Niedzwiedzka K."/>
            <person name="Martijn J."/>
            <person name="Lind A.E."/>
            <person name="van Eijk R."/>
            <person name="Schleper C."/>
            <person name="Guy L."/>
            <person name="Ettema T.J."/>
        </authorList>
    </citation>
    <scope>NUCLEOTIDE SEQUENCE</scope>
</reference>
<organism evidence="1">
    <name type="scientific">marine sediment metagenome</name>
    <dbReference type="NCBI Taxonomy" id="412755"/>
    <lineage>
        <taxon>unclassified sequences</taxon>
        <taxon>metagenomes</taxon>
        <taxon>ecological metagenomes</taxon>
    </lineage>
</organism>